<accession>A0ABV7WCM2</accession>
<evidence type="ECO:0000313" key="3">
    <source>
        <dbReference type="Proteomes" id="UP001595685"/>
    </source>
</evidence>
<dbReference type="Proteomes" id="UP001595685">
    <property type="component" value="Unassembled WGS sequence"/>
</dbReference>
<feature type="transmembrane region" description="Helical" evidence="1">
    <location>
        <begin position="68"/>
        <end position="86"/>
    </location>
</feature>
<sequence>MLPLANIVPLSDDGWLTVLWVTVGACVLWIAGVVVVSRHHYVTSPGQGVQRKPPGEPGTAKILTVRTLLVLAVGLAAVVLVVFLVGRAGDLLA</sequence>
<comment type="caution">
    <text evidence="2">The sequence shown here is derived from an EMBL/GenBank/DDBJ whole genome shotgun (WGS) entry which is preliminary data.</text>
</comment>
<evidence type="ECO:0000313" key="2">
    <source>
        <dbReference type="EMBL" id="MFC3686978.1"/>
    </source>
</evidence>
<name>A0ABV7WCM2_9MICO</name>
<keyword evidence="1" id="KW-1133">Transmembrane helix</keyword>
<proteinExistence type="predicted"/>
<keyword evidence="1" id="KW-0472">Membrane</keyword>
<reference evidence="3" key="1">
    <citation type="journal article" date="2019" name="Int. J. Syst. Evol. Microbiol.">
        <title>The Global Catalogue of Microorganisms (GCM) 10K type strain sequencing project: providing services to taxonomists for standard genome sequencing and annotation.</title>
        <authorList>
            <consortium name="The Broad Institute Genomics Platform"/>
            <consortium name="The Broad Institute Genome Sequencing Center for Infectious Disease"/>
            <person name="Wu L."/>
            <person name="Ma J."/>
        </authorList>
    </citation>
    <scope>NUCLEOTIDE SEQUENCE [LARGE SCALE GENOMIC DNA]</scope>
    <source>
        <strain evidence="3">NCAIM B.02333</strain>
    </source>
</reference>
<organism evidence="2 3">
    <name type="scientific">Aquipuribacter hungaricus</name>
    <dbReference type="NCBI Taxonomy" id="545624"/>
    <lineage>
        <taxon>Bacteria</taxon>
        <taxon>Bacillati</taxon>
        <taxon>Actinomycetota</taxon>
        <taxon>Actinomycetes</taxon>
        <taxon>Micrococcales</taxon>
        <taxon>Intrasporangiaceae</taxon>
        <taxon>Aquipuribacter</taxon>
    </lineage>
</organism>
<evidence type="ECO:0000256" key="1">
    <source>
        <dbReference type="SAM" id="Phobius"/>
    </source>
</evidence>
<feature type="transmembrane region" description="Helical" evidence="1">
    <location>
        <begin position="15"/>
        <end position="36"/>
    </location>
</feature>
<evidence type="ECO:0008006" key="4">
    <source>
        <dbReference type="Google" id="ProtNLM"/>
    </source>
</evidence>
<protein>
    <recommendedName>
        <fullName evidence="4">Integral membrane protein</fullName>
    </recommendedName>
</protein>
<keyword evidence="1" id="KW-0812">Transmembrane</keyword>
<dbReference type="RefSeq" id="WP_340294133.1">
    <property type="nucleotide sequence ID" value="NZ_JBBEOI010000140.1"/>
</dbReference>
<dbReference type="EMBL" id="JBHRWW010000001">
    <property type="protein sequence ID" value="MFC3686978.1"/>
    <property type="molecule type" value="Genomic_DNA"/>
</dbReference>
<gene>
    <name evidence="2" type="ORF">ACFOLH_01335</name>
</gene>
<keyword evidence="3" id="KW-1185">Reference proteome</keyword>